<reference evidence="1 2" key="1">
    <citation type="submission" date="2018-05" db="EMBL/GenBank/DDBJ databases">
        <title>Integrated omic analyses show evidence that a Ca. Accumulibacter phosphatis strain performs denitrification under micro-aerobic conditions.</title>
        <authorList>
            <person name="Camejo P.Y."/>
            <person name="Katherine M.D."/>
            <person name="Daniel N.R."/>
        </authorList>
    </citation>
    <scope>NUCLEOTIDE SEQUENCE [LARGE SCALE GENOMIC DNA]</scope>
    <source>
        <strain evidence="1">UW-LDO-IC</strain>
    </source>
</reference>
<sequence length="85" mass="9449">MGEKHQEATQKCLAFSAGVDRTVEGYEGLIAAQQCLPNNTVRDNFAAEYSVLGRLWCVFHANWTPIPRQTGHSFHVNLDSRSVAT</sequence>
<dbReference type="Proteomes" id="UP000253831">
    <property type="component" value="Unassembled WGS sequence"/>
</dbReference>
<protein>
    <submittedName>
        <fullName evidence="1">Uncharacterized protein</fullName>
    </submittedName>
</protein>
<name>A0A369XH71_9PROT</name>
<dbReference type="EMBL" id="QPGA01000113">
    <property type="protein sequence ID" value="RDE48710.1"/>
    <property type="molecule type" value="Genomic_DNA"/>
</dbReference>
<dbReference type="AlphaFoldDB" id="A0A369XH71"/>
<comment type="caution">
    <text evidence="1">The sequence shown here is derived from an EMBL/GenBank/DDBJ whole genome shotgun (WGS) entry which is preliminary data.</text>
</comment>
<evidence type="ECO:0000313" key="1">
    <source>
        <dbReference type="EMBL" id="RDE48710.1"/>
    </source>
</evidence>
<feature type="non-terminal residue" evidence="1">
    <location>
        <position position="85"/>
    </location>
</feature>
<gene>
    <name evidence="1" type="ORF">DVS81_20645</name>
</gene>
<evidence type="ECO:0000313" key="2">
    <source>
        <dbReference type="Proteomes" id="UP000253831"/>
    </source>
</evidence>
<organism evidence="1 2">
    <name type="scientific">Candidatus Accumulibacter meliphilus</name>
    <dbReference type="NCBI Taxonomy" id="2211374"/>
    <lineage>
        <taxon>Bacteria</taxon>
        <taxon>Pseudomonadati</taxon>
        <taxon>Pseudomonadota</taxon>
        <taxon>Betaproteobacteria</taxon>
        <taxon>Candidatus Accumulibacter</taxon>
    </lineage>
</organism>
<proteinExistence type="predicted"/>
<accession>A0A369XH71</accession>